<comment type="similarity">
    <text evidence="2">Belongs to the glycosyl hydrolase 45 (cellulase K) family.</text>
</comment>
<dbReference type="InterPro" id="IPR000334">
    <property type="entry name" value="Glyco_hydro_45"/>
</dbReference>
<comment type="caution">
    <text evidence="12">The sequence shown here is derived from an EMBL/GenBank/DDBJ whole genome shotgun (WGS) entry which is preliminary data.</text>
</comment>
<dbReference type="InterPro" id="IPR052288">
    <property type="entry name" value="GH45_Enzymes"/>
</dbReference>
<keyword evidence="8" id="KW-0624">Polysaccharide degradation</keyword>
<evidence type="ECO:0000313" key="12">
    <source>
        <dbReference type="EMBL" id="KAK0555508.1"/>
    </source>
</evidence>
<sequence length="379" mass="40563">MRFQLLLVALVAALTYAQEVAEDSDMDRQVGPHRHNHHHHKHHKHHHKTKNHHKKPQDGSSKEGSGPGCKGSASAGAGSNLSPNPNPKSNPGSSSSTAGSGAGAGAGAGGAGAGAGAGSFTPTPAPVHAPDSPPASSESESGSATKTPSGVEKCAPPNGMMTQYWDCCKLASAWPWTWLPTNRPSYSCAADGATILENAQAKGGCDPGGVSWACNQHQPFTDPNNPEIGYAIGARWIGHGEKNFYGACYNVQIKERPGKTLIFQSLNTGEDYKFNQIDMQIPGSGAGWGEHCYTQWGNNPAAKGRNFIPMESIDDCQFIPQALQSGCRWRWEWLYGKENPKGLELSIKSMCRIKCPKILTDRTGMIRNDDNDFPEFTAN</sequence>
<evidence type="ECO:0000313" key="13">
    <source>
        <dbReference type="Proteomes" id="UP001176517"/>
    </source>
</evidence>
<accession>A0AAN6GVK0</accession>
<dbReference type="PANTHER" id="PTHR39730">
    <property type="entry name" value="ENDOGLUCANASE 1"/>
    <property type="match status" value="1"/>
</dbReference>
<feature type="compositionally biased region" description="Low complexity" evidence="9">
    <location>
        <begin position="70"/>
        <end position="99"/>
    </location>
</feature>
<organism evidence="12 13">
    <name type="scientific">Tilletia horrida</name>
    <dbReference type="NCBI Taxonomy" id="155126"/>
    <lineage>
        <taxon>Eukaryota</taxon>
        <taxon>Fungi</taxon>
        <taxon>Dikarya</taxon>
        <taxon>Basidiomycota</taxon>
        <taxon>Ustilaginomycotina</taxon>
        <taxon>Exobasidiomycetes</taxon>
        <taxon>Tilletiales</taxon>
        <taxon>Tilletiaceae</taxon>
        <taxon>Tilletia</taxon>
    </lineage>
</organism>
<keyword evidence="7" id="KW-0326">Glycosidase</keyword>
<feature type="compositionally biased region" description="Gly residues" evidence="9">
    <location>
        <begin position="100"/>
        <end position="117"/>
    </location>
</feature>
<proteinExistence type="inferred from homology"/>
<evidence type="ECO:0000256" key="7">
    <source>
        <dbReference type="ARBA" id="ARBA00023295"/>
    </source>
</evidence>
<evidence type="ECO:0000256" key="3">
    <source>
        <dbReference type="ARBA" id="ARBA00012601"/>
    </source>
</evidence>
<evidence type="ECO:0000256" key="10">
    <source>
        <dbReference type="SAM" id="SignalP"/>
    </source>
</evidence>
<comment type="catalytic activity">
    <reaction evidence="1">
        <text>Endohydrolysis of (1-&gt;4)-beta-D-glucosidic linkages in cellulose, lichenin and cereal beta-D-glucans.</text>
        <dbReference type="EC" id="3.2.1.4"/>
    </reaction>
</comment>
<dbReference type="EMBL" id="JAPDMZ010000026">
    <property type="protein sequence ID" value="KAK0555508.1"/>
    <property type="molecule type" value="Genomic_DNA"/>
</dbReference>
<keyword evidence="5" id="KW-0136">Cellulose degradation</keyword>
<dbReference type="SUPFAM" id="SSF50685">
    <property type="entry name" value="Barwin-like endoglucanases"/>
    <property type="match status" value="1"/>
</dbReference>
<feature type="compositionally biased region" description="Low complexity" evidence="9">
    <location>
        <begin position="134"/>
        <end position="144"/>
    </location>
</feature>
<evidence type="ECO:0000256" key="1">
    <source>
        <dbReference type="ARBA" id="ARBA00000966"/>
    </source>
</evidence>
<protein>
    <recommendedName>
        <fullName evidence="3">cellulase</fullName>
        <ecNumber evidence="3">3.2.1.4</ecNumber>
    </recommendedName>
</protein>
<keyword evidence="4" id="KW-0378">Hydrolase</keyword>
<evidence type="ECO:0000256" key="4">
    <source>
        <dbReference type="ARBA" id="ARBA00022801"/>
    </source>
</evidence>
<gene>
    <name evidence="12" type="ORF">OC846_001668</name>
</gene>
<dbReference type="EC" id="3.2.1.4" evidence="3"/>
<name>A0AAN6GVK0_9BASI</name>
<evidence type="ECO:0000259" key="11">
    <source>
        <dbReference type="Pfam" id="PF02015"/>
    </source>
</evidence>
<feature type="compositionally biased region" description="Pro residues" evidence="9">
    <location>
        <begin position="123"/>
        <end position="133"/>
    </location>
</feature>
<feature type="compositionally biased region" description="Basic residues" evidence="9">
    <location>
        <begin position="31"/>
        <end position="55"/>
    </location>
</feature>
<dbReference type="Gene3D" id="2.40.40.10">
    <property type="entry name" value="RlpA-like domain"/>
    <property type="match status" value="1"/>
</dbReference>
<evidence type="ECO:0000256" key="5">
    <source>
        <dbReference type="ARBA" id="ARBA00023001"/>
    </source>
</evidence>
<evidence type="ECO:0000256" key="8">
    <source>
        <dbReference type="ARBA" id="ARBA00023326"/>
    </source>
</evidence>
<reference evidence="12" key="1">
    <citation type="journal article" date="2023" name="PhytoFront">
        <title>Draft Genome Resources of Seven Strains of Tilletia horrida, Causal Agent of Kernel Smut of Rice.</title>
        <authorList>
            <person name="Khanal S."/>
            <person name="Antony Babu S."/>
            <person name="Zhou X.G."/>
        </authorList>
    </citation>
    <scope>NUCLEOTIDE SEQUENCE</scope>
    <source>
        <strain evidence="12">TX6</strain>
    </source>
</reference>
<keyword evidence="13" id="KW-1185">Reference proteome</keyword>
<dbReference type="InterPro" id="IPR036908">
    <property type="entry name" value="RlpA-like_sf"/>
</dbReference>
<dbReference type="GO" id="GO:0030245">
    <property type="term" value="P:cellulose catabolic process"/>
    <property type="evidence" value="ECO:0007669"/>
    <property type="project" value="UniProtKB-KW"/>
</dbReference>
<evidence type="ECO:0000256" key="9">
    <source>
        <dbReference type="SAM" id="MobiDB-lite"/>
    </source>
</evidence>
<feature type="chain" id="PRO_5042846381" description="cellulase" evidence="10">
    <location>
        <begin position="18"/>
        <end position="379"/>
    </location>
</feature>
<keyword evidence="6" id="KW-0119">Carbohydrate metabolism</keyword>
<keyword evidence="10" id="KW-0732">Signal</keyword>
<dbReference type="AlphaFoldDB" id="A0AAN6GVK0"/>
<evidence type="ECO:0000256" key="2">
    <source>
        <dbReference type="ARBA" id="ARBA00007793"/>
    </source>
</evidence>
<dbReference type="Pfam" id="PF02015">
    <property type="entry name" value="Glyco_hydro_45"/>
    <property type="match status" value="1"/>
</dbReference>
<feature type="domain" description="Glycosyl hydrolases family 45 active site" evidence="11">
    <location>
        <begin position="159"/>
        <end position="364"/>
    </location>
</feature>
<feature type="signal peptide" evidence="10">
    <location>
        <begin position="1"/>
        <end position="17"/>
    </location>
</feature>
<dbReference type="PANTHER" id="PTHR39730:SF1">
    <property type="entry name" value="ENDOGLUCANASE 1"/>
    <property type="match status" value="1"/>
</dbReference>
<evidence type="ECO:0000256" key="6">
    <source>
        <dbReference type="ARBA" id="ARBA00023277"/>
    </source>
</evidence>
<feature type="region of interest" description="Disordered" evidence="9">
    <location>
        <begin position="25"/>
        <end position="155"/>
    </location>
</feature>
<dbReference type="GO" id="GO:0008810">
    <property type="term" value="F:cellulase activity"/>
    <property type="evidence" value="ECO:0007669"/>
    <property type="project" value="UniProtKB-EC"/>
</dbReference>
<dbReference type="Proteomes" id="UP001176517">
    <property type="component" value="Unassembled WGS sequence"/>
</dbReference>